<evidence type="ECO:0000313" key="3">
    <source>
        <dbReference type="Proteomes" id="UP001589887"/>
    </source>
</evidence>
<gene>
    <name evidence="2" type="ORF">ACFH04_08325</name>
</gene>
<dbReference type="EMBL" id="JBHMQV010000009">
    <property type="protein sequence ID" value="MFC0843725.1"/>
    <property type="molecule type" value="Genomic_DNA"/>
</dbReference>
<evidence type="ECO:0000313" key="2">
    <source>
        <dbReference type="EMBL" id="MFC0843725.1"/>
    </source>
</evidence>
<organism evidence="2 3">
    <name type="scientific">Streptomyces noboritoensis</name>
    <dbReference type="NCBI Taxonomy" id="67337"/>
    <lineage>
        <taxon>Bacteria</taxon>
        <taxon>Bacillati</taxon>
        <taxon>Actinomycetota</taxon>
        <taxon>Actinomycetes</taxon>
        <taxon>Kitasatosporales</taxon>
        <taxon>Streptomycetaceae</taxon>
        <taxon>Streptomyces</taxon>
    </lineage>
</organism>
<proteinExistence type="predicted"/>
<keyword evidence="3" id="KW-1185">Reference proteome</keyword>
<reference evidence="2 3" key="1">
    <citation type="submission" date="2024-09" db="EMBL/GenBank/DDBJ databases">
        <authorList>
            <person name="Sun Q."/>
            <person name="Mori K."/>
        </authorList>
    </citation>
    <scope>NUCLEOTIDE SEQUENCE [LARGE SCALE GENOMIC DNA]</scope>
    <source>
        <strain evidence="2 3">JCM 4557</strain>
    </source>
</reference>
<name>A0ABV6TGU5_9ACTN</name>
<accession>A0ABV6TGU5</accession>
<keyword evidence="1" id="KW-0732">Signal</keyword>
<sequence>MNMGKKILMAAATGTLAVAGMAATSGTAFAGSNGQQIVIYDDTHKVGSIKIQGSNHKGEPTTTCLATPGYETRMSGWWWRDYMHFSKWTDSTCGGNGGAYLGSQDEWVPPSRADDWWGIGIFKNN</sequence>
<dbReference type="RefSeq" id="WP_394317421.1">
    <property type="nucleotide sequence ID" value="NZ_JBHMQV010000009.1"/>
</dbReference>
<evidence type="ECO:0008006" key="4">
    <source>
        <dbReference type="Google" id="ProtNLM"/>
    </source>
</evidence>
<evidence type="ECO:0000256" key="1">
    <source>
        <dbReference type="SAM" id="SignalP"/>
    </source>
</evidence>
<feature type="signal peptide" evidence="1">
    <location>
        <begin position="1"/>
        <end position="30"/>
    </location>
</feature>
<comment type="caution">
    <text evidence="2">The sequence shown here is derived from an EMBL/GenBank/DDBJ whole genome shotgun (WGS) entry which is preliminary data.</text>
</comment>
<protein>
    <recommendedName>
        <fullName evidence="4">Secreted protein</fullName>
    </recommendedName>
</protein>
<feature type="chain" id="PRO_5045965986" description="Secreted protein" evidence="1">
    <location>
        <begin position="31"/>
        <end position="125"/>
    </location>
</feature>
<dbReference type="Proteomes" id="UP001589887">
    <property type="component" value="Unassembled WGS sequence"/>
</dbReference>